<dbReference type="EMBL" id="KN837111">
    <property type="protein sequence ID" value="KIJ45658.1"/>
    <property type="molecule type" value="Genomic_DNA"/>
</dbReference>
<dbReference type="HOGENOM" id="CLU_1670509_0_0_1"/>
<name>A0A0C9US20_SPHS4</name>
<proteinExistence type="predicted"/>
<dbReference type="InterPro" id="IPR027796">
    <property type="entry name" value="OTT_1508_deam-like"/>
</dbReference>
<sequence length="158" mass="17810">MESALAITNGLISFYMAAPIRNIDISVTAPHDPYITSPARSRVCPYPPSLDSEAEASESHHRLHVHAEVQLALFYASYPNKKAFQKLIGLSHHTCYACDMFLLLQIEDLALNTRGTVAPPIRFLYFGARCRVYNNWLFLTLPQSEELSEQDKNSLRIG</sequence>
<dbReference type="AlphaFoldDB" id="A0A0C9US20"/>
<keyword evidence="2" id="KW-1185">Reference proteome</keyword>
<gene>
    <name evidence="1" type="ORF">M422DRAFT_67111</name>
</gene>
<reference evidence="1 2" key="1">
    <citation type="submission" date="2014-06" db="EMBL/GenBank/DDBJ databases">
        <title>Evolutionary Origins and Diversification of the Mycorrhizal Mutualists.</title>
        <authorList>
            <consortium name="DOE Joint Genome Institute"/>
            <consortium name="Mycorrhizal Genomics Consortium"/>
            <person name="Kohler A."/>
            <person name="Kuo A."/>
            <person name="Nagy L.G."/>
            <person name="Floudas D."/>
            <person name="Copeland A."/>
            <person name="Barry K.W."/>
            <person name="Cichocki N."/>
            <person name="Veneault-Fourrey C."/>
            <person name="LaButti K."/>
            <person name="Lindquist E.A."/>
            <person name="Lipzen A."/>
            <person name="Lundell T."/>
            <person name="Morin E."/>
            <person name="Murat C."/>
            <person name="Riley R."/>
            <person name="Ohm R."/>
            <person name="Sun H."/>
            <person name="Tunlid A."/>
            <person name="Henrissat B."/>
            <person name="Grigoriev I.V."/>
            <person name="Hibbett D.S."/>
            <person name="Martin F."/>
        </authorList>
    </citation>
    <scope>NUCLEOTIDE SEQUENCE [LARGE SCALE GENOMIC DNA]</scope>
    <source>
        <strain evidence="1 2">SS14</strain>
    </source>
</reference>
<evidence type="ECO:0000313" key="2">
    <source>
        <dbReference type="Proteomes" id="UP000054279"/>
    </source>
</evidence>
<organism evidence="1 2">
    <name type="scientific">Sphaerobolus stellatus (strain SS14)</name>
    <dbReference type="NCBI Taxonomy" id="990650"/>
    <lineage>
        <taxon>Eukaryota</taxon>
        <taxon>Fungi</taxon>
        <taxon>Dikarya</taxon>
        <taxon>Basidiomycota</taxon>
        <taxon>Agaricomycotina</taxon>
        <taxon>Agaricomycetes</taxon>
        <taxon>Phallomycetidae</taxon>
        <taxon>Geastrales</taxon>
        <taxon>Sphaerobolaceae</taxon>
        <taxon>Sphaerobolus</taxon>
    </lineage>
</organism>
<dbReference type="Proteomes" id="UP000054279">
    <property type="component" value="Unassembled WGS sequence"/>
</dbReference>
<protein>
    <submittedName>
        <fullName evidence="1">Uncharacterized protein</fullName>
    </submittedName>
</protein>
<accession>A0A0C9US20</accession>
<dbReference type="Pfam" id="PF14441">
    <property type="entry name" value="OTT_1508_deam"/>
    <property type="match status" value="1"/>
</dbReference>
<evidence type="ECO:0000313" key="1">
    <source>
        <dbReference type="EMBL" id="KIJ45658.1"/>
    </source>
</evidence>
<dbReference type="OrthoDB" id="2994667at2759"/>